<gene>
    <name evidence="2" type="ORF">GBK04_25855</name>
</gene>
<feature type="signal peptide" evidence="1">
    <location>
        <begin position="1"/>
        <end position="21"/>
    </location>
</feature>
<organism evidence="2 3">
    <name type="scientific">Salmonirosea aquatica</name>
    <dbReference type="NCBI Taxonomy" id="2654236"/>
    <lineage>
        <taxon>Bacteria</taxon>
        <taxon>Pseudomonadati</taxon>
        <taxon>Bacteroidota</taxon>
        <taxon>Cytophagia</taxon>
        <taxon>Cytophagales</taxon>
        <taxon>Spirosomataceae</taxon>
        <taxon>Salmonirosea</taxon>
    </lineage>
</organism>
<sequence>MKEPKLYIIYVLLLVFATACDKNTTTDPQVTDKGKVLINNPWRLTSVTDANGKAIPSNQLNIETQAIYLFDIQFFDNNVTKALDRTSKQVVNGGTWYLIDDNQVLDIEVSQFKGKFPIKELSRSKMSLVNSVPVNGVTQEARLVFEPVIQ</sequence>
<accession>A0A7C9FQB2</accession>
<protein>
    <recommendedName>
        <fullName evidence="4">Lipocalin-like domain-containing protein</fullName>
    </recommendedName>
</protein>
<reference evidence="2 3" key="1">
    <citation type="submission" date="2019-10" db="EMBL/GenBank/DDBJ databases">
        <title>Draft Genome Sequence of Cytophagaceae sp. SJW1-29.</title>
        <authorList>
            <person name="Choi A."/>
        </authorList>
    </citation>
    <scope>NUCLEOTIDE SEQUENCE [LARGE SCALE GENOMIC DNA]</scope>
    <source>
        <strain evidence="2 3">SJW1-29</strain>
    </source>
</reference>
<dbReference type="AlphaFoldDB" id="A0A7C9FQB2"/>
<name>A0A7C9FQB2_9BACT</name>
<comment type="caution">
    <text evidence="2">The sequence shown here is derived from an EMBL/GenBank/DDBJ whole genome shotgun (WGS) entry which is preliminary data.</text>
</comment>
<dbReference type="RefSeq" id="WP_152764791.1">
    <property type="nucleotide sequence ID" value="NZ_WHLY01000002.1"/>
</dbReference>
<dbReference type="Proteomes" id="UP000479293">
    <property type="component" value="Unassembled WGS sequence"/>
</dbReference>
<proteinExistence type="predicted"/>
<feature type="chain" id="PRO_5028862518" description="Lipocalin-like domain-containing protein" evidence="1">
    <location>
        <begin position="22"/>
        <end position="150"/>
    </location>
</feature>
<evidence type="ECO:0000313" key="3">
    <source>
        <dbReference type="Proteomes" id="UP000479293"/>
    </source>
</evidence>
<evidence type="ECO:0000313" key="2">
    <source>
        <dbReference type="EMBL" id="MPR36671.1"/>
    </source>
</evidence>
<dbReference type="PROSITE" id="PS51257">
    <property type="entry name" value="PROKAR_LIPOPROTEIN"/>
    <property type="match status" value="1"/>
</dbReference>
<keyword evidence="3" id="KW-1185">Reference proteome</keyword>
<evidence type="ECO:0000256" key="1">
    <source>
        <dbReference type="SAM" id="SignalP"/>
    </source>
</evidence>
<evidence type="ECO:0008006" key="4">
    <source>
        <dbReference type="Google" id="ProtNLM"/>
    </source>
</evidence>
<keyword evidence="1" id="KW-0732">Signal</keyword>
<dbReference type="EMBL" id="WHLY01000002">
    <property type="protein sequence ID" value="MPR36671.1"/>
    <property type="molecule type" value="Genomic_DNA"/>
</dbReference>